<evidence type="ECO:0000259" key="3">
    <source>
        <dbReference type="Pfam" id="PF01156"/>
    </source>
</evidence>
<evidence type="ECO:0000256" key="2">
    <source>
        <dbReference type="ARBA" id="ARBA00023295"/>
    </source>
</evidence>
<gene>
    <name evidence="4" type="ORF">ACFQGP_07460</name>
</gene>
<evidence type="ECO:0000313" key="4">
    <source>
        <dbReference type="EMBL" id="MFC6170410.1"/>
    </source>
</evidence>
<accession>A0ABW1RC07</accession>
<name>A0ABW1RC07_9LACO</name>
<dbReference type="SUPFAM" id="SSF53590">
    <property type="entry name" value="Nucleoside hydrolase"/>
    <property type="match status" value="1"/>
</dbReference>
<dbReference type="EMBL" id="JBHSSL010000041">
    <property type="protein sequence ID" value="MFC6170410.1"/>
    <property type="molecule type" value="Genomic_DNA"/>
</dbReference>
<dbReference type="RefSeq" id="WP_125553398.1">
    <property type="nucleotide sequence ID" value="NZ_JBHSSL010000041.1"/>
</dbReference>
<evidence type="ECO:0000256" key="1">
    <source>
        <dbReference type="ARBA" id="ARBA00022801"/>
    </source>
</evidence>
<dbReference type="GO" id="GO:0016787">
    <property type="term" value="F:hydrolase activity"/>
    <property type="evidence" value="ECO:0007669"/>
    <property type="project" value="UniProtKB-KW"/>
</dbReference>
<dbReference type="Proteomes" id="UP001596289">
    <property type="component" value="Unassembled WGS sequence"/>
</dbReference>
<dbReference type="PANTHER" id="PTHR12304">
    <property type="entry name" value="INOSINE-URIDINE PREFERRING NUCLEOSIDE HYDROLASE"/>
    <property type="match status" value="1"/>
</dbReference>
<dbReference type="InterPro" id="IPR001910">
    <property type="entry name" value="Inosine/uridine_hydrolase_dom"/>
</dbReference>
<protein>
    <submittedName>
        <fullName evidence="4">Nucleoside hydrolase</fullName>
    </submittedName>
</protein>
<organism evidence="4 5">
    <name type="scientific">Loigolactobacillus jiayinensis</name>
    <dbReference type="NCBI Taxonomy" id="2486016"/>
    <lineage>
        <taxon>Bacteria</taxon>
        <taxon>Bacillati</taxon>
        <taxon>Bacillota</taxon>
        <taxon>Bacilli</taxon>
        <taxon>Lactobacillales</taxon>
        <taxon>Lactobacillaceae</taxon>
        <taxon>Loigolactobacillus</taxon>
    </lineage>
</organism>
<evidence type="ECO:0000313" key="5">
    <source>
        <dbReference type="Proteomes" id="UP001596289"/>
    </source>
</evidence>
<keyword evidence="1 4" id="KW-0378">Hydrolase</keyword>
<dbReference type="PANTHER" id="PTHR12304:SF4">
    <property type="entry name" value="URIDINE NUCLEOSIDASE"/>
    <property type="match status" value="1"/>
</dbReference>
<comment type="caution">
    <text evidence="4">The sequence shown here is derived from an EMBL/GenBank/DDBJ whole genome shotgun (WGS) entry which is preliminary data.</text>
</comment>
<sequence length="287" mass="31645">MKLIYDCDNTIGLPNKDIDDGLTLLYLYQQPTVDLLGVTLTFGNGTVAQAQQQTTILTELFDLNVDVYPGSEHEQANKKTAASQFLAATVRRYPHEVTILATGSLANLAAAAQLDPEFFSLVKQIVIMGGLFKPLTVNGYRVDELNFSVAPTAVAQVMMSGAPLIIASGQYLATAVFSRQELALHSGNQARKQWVTRAINNWMDVTQQMWQIDGFVNWDGITAMTLFSPELFEFKQGYLAPPTPQLATGLLELTTIPNQHPVKLMVALKDLAQLNLLFLQGLNHYLD</sequence>
<dbReference type="InterPro" id="IPR023186">
    <property type="entry name" value="IUNH"/>
</dbReference>
<dbReference type="Pfam" id="PF01156">
    <property type="entry name" value="IU_nuc_hydro"/>
    <property type="match status" value="1"/>
</dbReference>
<dbReference type="InterPro" id="IPR036452">
    <property type="entry name" value="Ribo_hydro-like"/>
</dbReference>
<feature type="domain" description="Inosine/uridine-preferring nucleoside hydrolase" evidence="3">
    <location>
        <begin position="3"/>
        <end position="238"/>
    </location>
</feature>
<reference evidence="5" key="1">
    <citation type="journal article" date="2019" name="Int. J. Syst. Evol. Microbiol.">
        <title>The Global Catalogue of Microorganisms (GCM) 10K type strain sequencing project: providing services to taxonomists for standard genome sequencing and annotation.</title>
        <authorList>
            <consortium name="The Broad Institute Genomics Platform"/>
            <consortium name="The Broad Institute Genome Sequencing Center for Infectious Disease"/>
            <person name="Wu L."/>
            <person name="Ma J."/>
        </authorList>
    </citation>
    <scope>NUCLEOTIDE SEQUENCE [LARGE SCALE GENOMIC DNA]</scope>
    <source>
        <strain evidence="5">CCM 8904</strain>
    </source>
</reference>
<keyword evidence="2" id="KW-0326">Glycosidase</keyword>
<keyword evidence="5" id="KW-1185">Reference proteome</keyword>
<proteinExistence type="predicted"/>
<dbReference type="Gene3D" id="3.90.245.10">
    <property type="entry name" value="Ribonucleoside hydrolase-like"/>
    <property type="match status" value="1"/>
</dbReference>